<dbReference type="GO" id="GO:0016787">
    <property type="term" value="F:hydrolase activity"/>
    <property type="evidence" value="ECO:0007669"/>
    <property type="project" value="UniProtKB-KW"/>
</dbReference>
<keyword evidence="4" id="KW-0378">Hydrolase</keyword>
<feature type="domain" description="Endoribonuclease YicC-like C-terminal" evidence="7">
    <location>
        <begin position="199"/>
        <end position="314"/>
    </location>
</feature>
<organism evidence="8 9">
    <name type="scientific">Frigidibacter mobilis</name>
    <dbReference type="NCBI Taxonomy" id="1335048"/>
    <lineage>
        <taxon>Bacteria</taxon>
        <taxon>Pseudomonadati</taxon>
        <taxon>Pseudomonadota</taxon>
        <taxon>Alphaproteobacteria</taxon>
        <taxon>Rhodobacterales</taxon>
        <taxon>Paracoccaceae</taxon>
        <taxon>Frigidibacter</taxon>
    </lineage>
</organism>
<evidence type="ECO:0000313" key="9">
    <source>
        <dbReference type="Proteomes" id="UP000076128"/>
    </source>
</evidence>
<dbReference type="InterPro" id="IPR013551">
    <property type="entry name" value="YicC-like_C"/>
</dbReference>
<reference evidence="8 9" key="1">
    <citation type="submission" date="2015-09" db="EMBL/GenBank/DDBJ databases">
        <title>Complete genome sequence of Defluviimonas alba cai42t isolated from an oilfield in Xinjiang.</title>
        <authorList>
            <person name="Geng S."/>
            <person name="Pan X."/>
            <person name="Wu X."/>
        </authorList>
    </citation>
    <scope>NUCLEOTIDE SEQUENCE [LARGE SCALE GENOMIC DNA]</scope>
    <source>
        <strain evidence="9">cai42</strain>
    </source>
</reference>
<evidence type="ECO:0000256" key="1">
    <source>
        <dbReference type="ARBA" id="ARBA00001968"/>
    </source>
</evidence>
<dbReference type="Pfam" id="PF08340">
    <property type="entry name" value="YicC-like_C"/>
    <property type="match status" value="1"/>
</dbReference>
<evidence type="ECO:0000259" key="6">
    <source>
        <dbReference type="Pfam" id="PF03755"/>
    </source>
</evidence>
<dbReference type="InterPro" id="IPR013527">
    <property type="entry name" value="YicC-like_N"/>
</dbReference>
<dbReference type="KEGG" id="daa:AKL17_1908"/>
<keyword evidence="2" id="KW-0540">Nuclease</keyword>
<name>A0A159Z298_9RHOB</name>
<protein>
    <submittedName>
        <fullName evidence="8">Protein YicC</fullName>
    </submittedName>
</protein>
<evidence type="ECO:0000256" key="3">
    <source>
        <dbReference type="ARBA" id="ARBA00022759"/>
    </source>
</evidence>
<dbReference type="PATRIC" id="fig|1335048.3.peg.1989"/>
<dbReference type="Proteomes" id="UP000076128">
    <property type="component" value="Chromosome"/>
</dbReference>
<dbReference type="RefSeq" id="WP_236938070.1">
    <property type="nucleotide sequence ID" value="NZ_CP012661.1"/>
</dbReference>
<keyword evidence="3" id="KW-0255">Endonuclease</keyword>
<comment type="similarity">
    <text evidence="5">Belongs to the YicC/YloC family.</text>
</comment>
<feature type="domain" description="Endoribonuclease YicC-like N-terminal" evidence="6">
    <location>
        <begin position="17"/>
        <end position="177"/>
    </location>
</feature>
<accession>A0A159Z298</accession>
<dbReference type="PANTHER" id="PTHR30636:SF3">
    <property type="entry name" value="UPF0701 PROTEIN YICC"/>
    <property type="match status" value="1"/>
</dbReference>
<gene>
    <name evidence="8" type="ORF">AKL17_1908</name>
</gene>
<dbReference type="AlphaFoldDB" id="A0A159Z298"/>
<evidence type="ECO:0000256" key="5">
    <source>
        <dbReference type="ARBA" id="ARBA00035648"/>
    </source>
</evidence>
<dbReference type="PANTHER" id="PTHR30636">
    <property type="entry name" value="UPF0701 PROTEIN YICC"/>
    <property type="match status" value="1"/>
</dbReference>
<evidence type="ECO:0000256" key="4">
    <source>
        <dbReference type="ARBA" id="ARBA00022801"/>
    </source>
</evidence>
<sequence length="314" mass="32434">MVKPAPDQIPAPPGCALRSMTGFASLRGGTEGAAGWLWEIRSVNGKGLDLRLRLPEGIEGLEPALRGLLTMRIARGSVSVSLRLQRGAGGEVLRVNAVGLAAAVAALAQAEAAAQASGLPTAPVSPAEILALRGVLEQCPEAEAPGSAALQKALLADIDPLIDAFDAMRAAEGAALAALITAQLDRVAALAAEARIAAEARRDEAAAALRAAMARVMAAESCADPARVAQEVALLAVKSDVTEELDRLDAHVTAARALMAAAGPVGRKFDFLIQEFMREANTLCAKAGNPSLTGIGLDLKHVIDQMREQVQNVE</sequence>
<evidence type="ECO:0000313" key="8">
    <source>
        <dbReference type="EMBL" id="AMY69157.1"/>
    </source>
</evidence>
<proteinExistence type="inferred from homology"/>
<dbReference type="EMBL" id="CP012661">
    <property type="protein sequence ID" value="AMY69157.1"/>
    <property type="molecule type" value="Genomic_DNA"/>
</dbReference>
<dbReference type="Pfam" id="PF03755">
    <property type="entry name" value="YicC-like_N"/>
    <property type="match status" value="1"/>
</dbReference>
<dbReference type="InterPro" id="IPR005229">
    <property type="entry name" value="YicC/YloC-like"/>
</dbReference>
<dbReference type="STRING" id="1335048.AKL17_1908"/>
<comment type="cofactor">
    <cofactor evidence="1">
        <name>a divalent metal cation</name>
        <dbReference type="ChEBI" id="CHEBI:60240"/>
    </cofactor>
</comment>
<evidence type="ECO:0000256" key="2">
    <source>
        <dbReference type="ARBA" id="ARBA00022722"/>
    </source>
</evidence>
<keyword evidence="9" id="KW-1185">Reference proteome</keyword>
<dbReference type="NCBIfam" id="TIGR00255">
    <property type="entry name" value="YicC/YloC family endoribonuclease"/>
    <property type="match status" value="1"/>
</dbReference>
<evidence type="ECO:0000259" key="7">
    <source>
        <dbReference type="Pfam" id="PF08340"/>
    </source>
</evidence>
<dbReference type="GO" id="GO:0004521">
    <property type="term" value="F:RNA endonuclease activity"/>
    <property type="evidence" value="ECO:0007669"/>
    <property type="project" value="InterPro"/>
</dbReference>